<name>A0ABU6YRP4_9FABA</name>
<feature type="domain" description="Ribonuclease H1 N-terminal" evidence="2">
    <location>
        <begin position="7"/>
        <end position="50"/>
    </location>
</feature>
<reference evidence="3 4" key="1">
    <citation type="journal article" date="2023" name="Plants (Basel)">
        <title>Bridging the Gap: Combining Genomics and Transcriptomics Approaches to Understand Stylosanthes scabra, an Orphan Legume from the Brazilian Caatinga.</title>
        <authorList>
            <person name="Ferreira-Neto J.R.C."/>
            <person name="da Silva M.D."/>
            <person name="Binneck E."/>
            <person name="de Melo N.F."/>
            <person name="da Silva R.H."/>
            <person name="de Melo A.L.T.M."/>
            <person name="Pandolfi V."/>
            <person name="Bustamante F.O."/>
            <person name="Brasileiro-Vidal A.C."/>
            <person name="Benko-Iseppon A.M."/>
        </authorList>
    </citation>
    <scope>NUCLEOTIDE SEQUENCE [LARGE SCALE GENOMIC DNA]</scope>
    <source>
        <tissue evidence="3">Leaves</tissue>
    </source>
</reference>
<feature type="region of interest" description="Disordered" evidence="1">
    <location>
        <begin position="53"/>
        <end position="107"/>
    </location>
</feature>
<gene>
    <name evidence="3" type="ORF">PIB30_075255</name>
</gene>
<sequence length="107" mass="11553">MDGGARKYYVVRPGRRPGIYTSWPVANRQVKGFSNCNHRSFATYEDAVAYMERGDDGGEVGEGEDPLMVQPISAAGTGARERIDGGGTGRSRTESRAGASSFCSWQN</sequence>
<accession>A0ABU6YRP4</accession>
<proteinExistence type="predicted"/>
<keyword evidence="4" id="KW-1185">Reference proteome</keyword>
<dbReference type="Pfam" id="PF01693">
    <property type="entry name" value="Cauli_VI"/>
    <property type="match status" value="1"/>
</dbReference>
<dbReference type="InterPro" id="IPR011320">
    <property type="entry name" value="RNase_H1_N"/>
</dbReference>
<dbReference type="Gene3D" id="3.40.970.10">
    <property type="entry name" value="Ribonuclease H1, N-terminal domain"/>
    <property type="match status" value="1"/>
</dbReference>
<dbReference type="InterPro" id="IPR009027">
    <property type="entry name" value="Ribosomal_bL9/RNase_H1_N"/>
</dbReference>
<evidence type="ECO:0000259" key="2">
    <source>
        <dbReference type="Pfam" id="PF01693"/>
    </source>
</evidence>
<evidence type="ECO:0000313" key="4">
    <source>
        <dbReference type="Proteomes" id="UP001341840"/>
    </source>
</evidence>
<dbReference type="SUPFAM" id="SSF55658">
    <property type="entry name" value="L9 N-domain-like"/>
    <property type="match status" value="1"/>
</dbReference>
<organism evidence="3 4">
    <name type="scientific">Stylosanthes scabra</name>
    <dbReference type="NCBI Taxonomy" id="79078"/>
    <lineage>
        <taxon>Eukaryota</taxon>
        <taxon>Viridiplantae</taxon>
        <taxon>Streptophyta</taxon>
        <taxon>Embryophyta</taxon>
        <taxon>Tracheophyta</taxon>
        <taxon>Spermatophyta</taxon>
        <taxon>Magnoliopsida</taxon>
        <taxon>eudicotyledons</taxon>
        <taxon>Gunneridae</taxon>
        <taxon>Pentapetalae</taxon>
        <taxon>rosids</taxon>
        <taxon>fabids</taxon>
        <taxon>Fabales</taxon>
        <taxon>Fabaceae</taxon>
        <taxon>Papilionoideae</taxon>
        <taxon>50 kb inversion clade</taxon>
        <taxon>dalbergioids sensu lato</taxon>
        <taxon>Dalbergieae</taxon>
        <taxon>Pterocarpus clade</taxon>
        <taxon>Stylosanthes</taxon>
    </lineage>
</organism>
<dbReference type="InterPro" id="IPR037056">
    <property type="entry name" value="RNase_H1_N_sf"/>
</dbReference>
<protein>
    <recommendedName>
        <fullName evidence="2">Ribonuclease H1 N-terminal domain-containing protein</fullName>
    </recommendedName>
</protein>
<comment type="caution">
    <text evidence="3">The sequence shown here is derived from an EMBL/GenBank/DDBJ whole genome shotgun (WGS) entry which is preliminary data.</text>
</comment>
<evidence type="ECO:0000256" key="1">
    <source>
        <dbReference type="SAM" id="MobiDB-lite"/>
    </source>
</evidence>
<dbReference type="Proteomes" id="UP001341840">
    <property type="component" value="Unassembled WGS sequence"/>
</dbReference>
<dbReference type="EMBL" id="JASCZI010242610">
    <property type="protein sequence ID" value="MED6211593.1"/>
    <property type="molecule type" value="Genomic_DNA"/>
</dbReference>
<evidence type="ECO:0000313" key="3">
    <source>
        <dbReference type="EMBL" id="MED6211593.1"/>
    </source>
</evidence>